<name>A0ACB9HRF5_9ASTR</name>
<keyword evidence="2" id="KW-1185">Reference proteome</keyword>
<reference evidence="1 2" key="2">
    <citation type="journal article" date="2022" name="Mol. Ecol. Resour.">
        <title>The genomes of chicory, endive, great burdock and yacon provide insights into Asteraceae paleo-polyploidization history and plant inulin production.</title>
        <authorList>
            <person name="Fan W."/>
            <person name="Wang S."/>
            <person name="Wang H."/>
            <person name="Wang A."/>
            <person name="Jiang F."/>
            <person name="Liu H."/>
            <person name="Zhao H."/>
            <person name="Xu D."/>
            <person name="Zhang Y."/>
        </authorList>
    </citation>
    <scope>NUCLEOTIDE SEQUENCE [LARGE SCALE GENOMIC DNA]</scope>
    <source>
        <strain evidence="2">cv. Yunnan</strain>
        <tissue evidence="1">Leaves</tissue>
    </source>
</reference>
<evidence type="ECO:0000313" key="1">
    <source>
        <dbReference type="EMBL" id="KAI3797881.1"/>
    </source>
</evidence>
<dbReference type="Proteomes" id="UP001056120">
    <property type="component" value="Linkage Group LG11"/>
</dbReference>
<comment type="caution">
    <text evidence="1">The sequence shown here is derived from an EMBL/GenBank/DDBJ whole genome shotgun (WGS) entry which is preliminary data.</text>
</comment>
<proteinExistence type="predicted"/>
<accession>A0ACB9HRF5</accession>
<gene>
    <name evidence="1" type="ORF">L1987_33145</name>
</gene>
<protein>
    <submittedName>
        <fullName evidence="1">Uncharacterized protein</fullName>
    </submittedName>
</protein>
<organism evidence="1 2">
    <name type="scientific">Smallanthus sonchifolius</name>
    <dbReference type="NCBI Taxonomy" id="185202"/>
    <lineage>
        <taxon>Eukaryota</taxon>
        <taxon>Viridiplantae</taxon>
        <taxon>Streptophyta</taxon>
        <taxon>Embryophyta</taxon>
        <taxon>Tracheophyta</taxon>
        <taxon>Spermatophyta</taxon>
        <taxon>Magnoliopsida</taxon>
        <taxon>eudicotyledons</taxon>
        <taxon>Gunneridae</taxon>
        <taxon>Pentapetalae</taxon>
        <taxon>asterids</taxon>
        <taxon>campanulids</taxon>
        <taxon>Asterales</taxon>
        <taxon>Asteraceae</taxon>
        <taxon>Asteroideae</taxon>
        <taxon>Heliantheae alliance</taxon>
        <taxon>Millerieae</taxon>
        <taxon>Smallanthus</taxon>
    </lineage>
</organism>
<sequence length="575" mass="66653">MNTSPFKGSRICIPIFRSVRPRASTSNTATEEFVDLMSPLWIKDTMSFTPDRNSLLLDHQGMTVTPSQVDDNNRIEELKDYTRRALMMTSDPTTTLKLIDTIQRLGVGYYLQEEIKKKLEELTQVLPKDDLYTVALNFRLRRHNGLHTNPAEVFQNFVDANGELKKSSSEDIEGLLSLYEASYLGSSGEDVMSHAKEITTRNLNGSVSELSPKLHNKVVESLKLPRHMRMERLEARRYIEEYSNEDDHNPVVLEFAKYDYNMVQSVLRRELVEVTRWWEHLGLSSKLGFVRDRHVECFLWTVGLLPELRFSSSRIELAKTIAILLVIDDIYDTYGSYDDLVLFTEAIQRWDLNATEQLPEYMKICYESLYNTNNEICDKVLREQGLSVQPFLRKTWIDMAEAYMVEAEWVKRERIPTLNEYIENGVTTSGTCMALVHLFFLVSDQLTVENTRYLLDPYPKFFTLAGTILRLWDDLGTVKEEQERGDVLSSIHLLMKEKNIKCEEEGRKEILKLIYGLWNDLNIELVTPDVVLFPITTVALNMSRASQVVYQHNDDSYLSSVENYVQSLFYKPIDI</sequence>
<dbReference type="EMBL" id="CM042028">
    <property type="protein sequence ID" value="KAI3797881.1"/>
    <property type="molecule type" value="Genomic_DNA"/>
</dbReference>
<reference evidence="2" key="1">
    <citation type="journal article" date="2022" name="Mol. Ecol. Resour.">
        <title>The genomes of chicory, endive, great burdock and yacon provide insights into Asteraceae palaeo-polyploidization history and plant inulin production.</title>
        <authorList>
            <person name="Fan W."/>
            <person name="Wang S."/>
            <person name="Wang H."/>
            <person name="Wang A."/>
            <person name="Jiang F."/>
            <person name="Liu H."/>
            <person name="Zhao H."/>
            <person name="Xu D."/>
            <person name="Zhang Y."/>
        </authorList>
    </citation>
    <scope>NUCLEOTIDE SEQUENCE [LARGE SCALE GENOMIC DNA]</scope>
    <source>
        <strain evidence="2">cv. Yunnan</strain>
    </source>
</reference>
<evidence type="ECO:0000313" key="2">
    <source>
        <dbReference type="Proteomes" id="UP001056120"/>
    </source>
</evidence>